<dbReference type="RefSeq" id="WP_002856955.1">
    <property type="nucleotide sequence ID" value="NC_008787.1"/>
</dbReference>
<sequence length="507" mass="58616">MINRIFMKENLGFKKAELEISKGLTVFTGLSGAGKSVLFKGILSAFSLSESEAKIVEIELDDKLDLESFGIESEEENVFKLLKEKNTKYFINNQSIAKKSLQNLSKTFIKYLSAKENNEFGNEKFLNLLDALEMQENTNFISFLEDFKKDFNAYSQISNELNAILEEEKKVEELKELARVQIEKISSINPKIGEYEELLILKKKLSKKDKLEEAWSKAERIFELEKVVIEALNLSEVDASFFSECLNELRVICENQKMEDLDFDVETLLDRIENLSYLIKRYESIENALEVLKQKKHELEHYENLSFEKKELEKKFQELKQKLEEKAQILTQTRKKNLKKLEKCLNNYLKDLYMKDASLTLKENEKISILGKDEMMLDINLAHLKNLSSGELNRLRLAFIATECKILNAGKGILFLDEIDANLSGKEAMSIAKVLEELSKFYQIFAISHLPQLSSKAHNHFLVEKNGEESKVKKLDQEERIKELARMVSGELVSDEAIEFAKTLFKD</sequence>
<dbReference type="PANTHER" id="PTHR11059">
    <property type="entry name" value="DNA REPAIR PROTEIN RECN"/>
    <property type="match status" value="1"/>
</dbReference>
<keyword evidence="5 9" id="KW-0227">DNA damage</keyword>
<dbReference type="Gene3D" id="3.40.50.300">
    <property type="entry name" value="P-loop containing nucleotide triphosphate hydrolases"/>
    <property type="match status" value="2"/>
</dbReference>
<keyword evidence="6" id="KW-0067">ATP-binding</keyword>
<evidence type="ECO:0000256" key="5">
    <source>
        <dbReference type="ARBA" id="ARBA00022763"/>
    </source>
</evidence>
<organism evidence="11 12">
    <name type="scientific">Campylobacter jejuni subsp. jejuni serotype O:23/36 (strain 81-176)</name>
    <dbReference type="NCBI Taxonomy" id="354242"/>
    <lineage>
        <taxon>Bacteria</taxon>
        <taxon>Pseudomonadati</taxon>
        <taxon>Campylobacterota</taxon>
        <taxon>Epsilonproteobacteria</taxon>
        <taxon>Campylobacterales</taxon>
        <taxon>Campylobacteraceae</taxon>
        <taxon>Campylobacter</taxon>
    </lineage>
</organism>
<proteinExistence type="inferred from homology"/>
<dbReference type="AlphaFoldDB" id="A0A0H3PJI4"/>
<keyword evidence="4" id="KW-0547">Nucleotide-binding</keyword>
<accession>A0A0H3PJI4</accession>
<evidence type="ECO:0000256" key="4">
    <source>
        <dbReference type="ARBA" id="ARBA00022741"/>
    </source>
</evidence>
<dbReference type="eggNOG" id="COG0497">
    <property type="taxonomic scope" value="Bacteria"/>
</dbReference>
<evidence type="ECO:0000256" key="3">
    <source>
        <dbReference type="ARBA" id="ARBA00021315"/>
    </source>
</evidence>
<comment type="similarity">
    <text evidence="2 9">Belongs to the RecN family.</text>
</comment>
<dbReference type="InterPro" id="IPR004604">
    <property type="entry name" value="DNA_recomb/repair_RecN"/>
</dbReference>
<dbReference type="HOGENOM" id="CLU_018297_4_0_7"/>
<dbReference type="GO" id="GO:0005524">
    <property type="term" value="F:ATP binding"/>
    <property type="evidence" value="ECO:0007669"/>
    <property type="project" value="UniProtKB-KW"/>
</dbReference>
<evidence type="ECO:0000256" key="2">
    <source>
        <dbReference type="ARBA" id="ARBA00009441"/>
    </source>
</evidence>
<dbReference type="GO" id="GO:0009432">
    <property type="term" value="P:SOS response"/>
    <property type="evidence" value="ECO:0007669"/>
    <property type="project" value="TreeGrafter"/>
</dbReference>
<feature type="coiled-coil region" evidence="10">
    <location>
        <begin position="275"/>
        <end position="340"/>
    </location>
</feature>
<reference evidence="12" key="1">
    <citation type="submission" date="2006-12" db="EMBL/GenBank/DDBJ databases">
        <authorList>
            <person name="Fouts D.E."/>
            <person name="Nelson K.E."/>
            <person name="Sebastian Y."/>
        </authorList>
    </citation>
    <scope>NUCLEOTIDE SEQUENCE [LARGE SCALE GENOMIC DNA]</scope>
    <source>
        <strain evidence="12">81-176</strain>
    </source>
</reference>
<dbReference type="PIRSF" id="PIRSF003128">
    <property type="entry name" value="RecN"/>
    <property type="match status" value="1"/>
</dbReference>
<evidence type="ECO:0000256" key="8">
    <source>
        <dbReference type="ARBA" id="ARBA00033408"/>
    </source>
</evidence>
<dbReference type="EMBL" id="CP000538">
    <property type="protein sequence ID" value="EAQ73417.1"/>
    <property type="molecule type" value="Genomic_DNA"/>
</dbReference>
<dbReference type="GO" id="GO:0006310">
    <property type="term" value="P:DNA recombination"/>
    <property type="evidence" value="ECO:0007669"/>
    <property type="project" value="InterPro"/>
</dbReference>
<keyword evidence="7 9" id="KW-0234">DNA repair</keyword>
<gene>
    <name evidence="11" type="primary">recN</name>
    <name evidence="11" type="ordered locus">CJJ81176_0670</name>
</gene>
<evidence type="ECO:0000256" key="9">
    <source>
        <dbReference type="PIRNR" id="PIRNR003128"/>
    </source>
</evidence>
<dbReference type="GO" id="GO:0006302">
    <property type="term" value="P:double-strand break repair"/>
    <property type="evidence" value="ECO:0007669"/>
    <property type="project" value="InterPro"/>
</dbReference>
<evidence type="ECO:0000313" key="11">
    <source>
        <dbReference type="EMBL" id="EAQ73417.1"/>
    </source>
</evidence>
<feature type="coiled-coil region" evidence="10">
    <location>
        <begin position="154"/>
        <end position="184"/>
    </location>
</feature>
<name>A0A0H3PJI4_CAMJJ</name>
<dbReference type="GO" id="GO:0043590">
    <property type="term" value="C:bacterial nucleoid"/>
    <property type="evidence" value="ECO:0007669"/>
    <property type="project" value="TreeGrafter"/>
</dbReference>
<dbReference type="GO" id="GO:0016887">
    <property type="term" value="F:ATP hydrolysis activity"/>
    <property type="evidence" value="ECO:0007669"/>
    <property type="project" value="InterPro"/>
</dbReference>
<dbReference type="KEGG" id="cjj:CJJ81176_0670"/>
<keyword evidence="10" id="KW-0175">Coiled coil</keyword>
<protein>
    <recommendedName>
        <fullName evidence="3 9">DNA repair protein RecN</fullName>
    </recommendedName>
    <alternativeName>
        <fullName evidence="8 9">Recombination protein N</fullName>
    </alternativeName>
</protein>
<dbReference type="Proteomes" id="UP000000646">
    <property type="component" value="Chromosome"/>
</dbReference>
<comment type="function">
    <text evidence="1 9">May be involved in recombinational repair of damaged DNA.</text>
</comment>
<evidence type="ECO:0000256" key="1">
    <source>
        <dbReference type="ARBA" id="ARBA00003618"/>
    </source>
</evidence>
<dbReference type="SUPFAM" id="SSF52540">
    <property type="entry name" value="P-loop containing nucleoside triphosphate hydrolases"/>
    <property type="match status" value="1"/>
</dbReference>
<evidence type="ECO:0000256" key="7">
    <source>
        <dbReference type="ARBA" id="ARBA00023204"/>
    </source>
</evidence>
<evidence type="ECO:0000313" key="12">
    <source>
        <dbReference type="Proteomes" id="UP000000646"/>
    </source>
</evidence>
<dbReference type="InterPro" id="IPR027417">
    <property type="entry name" value="P-loop_NTPase"/>
</dbReference>
<dbReference type="PANTHER" id="PTHR11059:SF0">
    <property type="entry name" value="DNA REPAIR PROTEIN RECN"/>
    <property type="match status" value="1"/>
</dbReference>
<evidence type="ECO:0000256" key="6">
    <source>
        <dbReference type="ARBA" id="ARBA00022840"/>
    </source>
</evidence>
<evidence type="ECO:0000256" key="10">
    <source>
        <dbReference type="SAM" id="Coils"/>
    </source>
</evidence>